<dbReference type="Pfam" id="PF19259">
    <property type="entry name" value="Ty3_capsid"/>
    <property type="match status" value="1"/>
</dbReference>
<feature type="region of interest" description="Disordered" evidence="1">
    <location>
        <begin position="317"/>
        <end position="353"/>
    </location>
</feature>
<reference evidence="3" key="1">
    <citation type="submission" date="2022-01" db="EMBL/GenBank/DDBJ databases">
        <authorList>
            <person name="King R."/>
        </authorList>
    </citation>
    <scope>NUCLEOTIDE SEQUENCE</scope>
</reference>
<dbReference type="PANTHER" id="PTHR33223">
    <property type="entry name" value="CCHC-TYPE DOMAIN-CONTAINING PROTEIN"/>
    <property type="match status" value="1"/>
</dbReference>
<dbReference type="EMBL" id="OU892282">
    <property type="protein sequence ID" value="CAG9769983.1"/>
    <property type="molecule type" value="Genomic_DNA"/>
</dbReference>
<gene>
    <name evidence="3" type="ORF">CEUTPL_LOCUS10453</name>
</gene>
<dbReference type="Proteomes" id="UP001152799">
    <property type="component" value="Chromosome 6"/>
</dbReference>
<proteinExistence type="predicted"/>
<evidence type="ECO:0000313" key="3">
    <source>
        <dbReference type="EMBL" id="CAG9769983.1"/>
    </source>
</evidence>
<name>A0A9N9MSY8_9CUCU</name>
<protein>
    <recommendedName>
        <fullName evidence="2">Ty3 transposon capsid-like protein domain-containing protein</fullName>
    </recommendedName>
</protein>
<evidence type="ECO:0000256" key="1">
    <source>
        <dbReference type="SAM" id="MobiDB-lite"/>
    </source>
</evidence>
<evidence type="ECO:0000313" key="4">
    <source>
        <dbReference type="Proteomes" id="UP001152799"/>
    </source>
</evidence>
<keyword evidence="4" id="KW-1185">Reference proteome</keyword>
<dbReference type="InterPro" id="IPR045358">
    <property type="entry name" value="Ty3_capsid"/>
</dbReference>
<dbReference type="AlphaFoldDB" id="A0A9N9MSY8"/>
<dbReference type="OrthoDB" id="6784664at2759"/>
<accession>A0A9N9MSY8</accession>
<evidence type="ECO:0000259" key="2">
    <source>
        <dbReference type="Pfam" id="PF19259"/>
    </source>
</evidence>
<sequence length="353" mass="41154">MSDQSDDEFFDSIDYSKNYLEISEIKRDDTYTPLTPATRAVFQPQPRQFFEAGHHKFVESNPFAQSFMTNENKENHESNLSQMDMTESFLKAVQTIANTIDKKEKRPRPSFNGLEFENPSNFITKLEEYFNENNTSTEDKVEIAAQCLKNQASKWFQVYRNANLSWDMFKSLFHEKFNSMQTLAQLTSQLYGSHQQPNELCSIFISRKQGLFYRLLPNNPESLLVNMLIEQFQPDIRSRIRGLTFNTIQQLSQTVTTIENDLSQIPKYQNPKSQSTNSNMANQDRQHPRMERNLNQSQAIKPPSRCRYCNEWHFHSECPDNPNRRNVRPLGEQQGNSNGEGRPTAPSLHRSNQ</sequence>
<feature type="compositionally biased region" description="Polar residues" evidence="1">
    <location>
        <begin position="262"/>
        <end position="283"/>
    </location>
</feature>
<feature type="domain" description="Ty3 transposon capsid-like protein" evidence="2">
    <location>
        <begin position="120"/>
        <end position="284"/>
    </location>
</feature>
<organism evidence="3 4">
    <name type="scientific">Ceutorhynchus assimilis</name>
    <name type="common">cabbage seed weevil</name>
    <dbReference type="NCBI Taxonomy" id="467358"/>
    <lineage>
        <taxon>Eukaryota</taxon>
        <taxon>Metazoa</taxon>
        <taxon>Ecdysozoa</taxon>
        <taxon>Arthropoda</taxon>
        <taxon>Hexapoda</taxon>
        <taxon>Insecta</taxon>
        <taxon>Pterygota</taxon>
        <taxon>Neoptera</taxon>
        <taxon>Endopterygota</taxon>
        <taxon>Coleoptera</taxon>
        <taxon>Polyphaga</taxon>
        <taxon>Cucujiformia</taxon>
        <taxon>Curculionidae</taxon>
        <taxon>Ceutorhynchinae</taxon>
        <taxon>Ceutorhynchus</taxon>
    </lineage>
</organism>
<feature type="region of interest" description="Disordered" evidence="1">
    <location>
        <begin position="262"/>
        <end position="299"/>
    </location>
</feature>
<dbReference type="PANTHER" id="PTHR33223:SF6">
    <property type="entry name" value="CCHC-TYPE DOMAIN-CONTAINING PROTEIN"/>
    <property type="match status" value="1"/>
</dbReference>